<dbReference type="GO" id="GO:0016298">
    <property type="term" value="F:lipase activity"/>
    <property type="evidence" value="ECO:0000318"/>
    <property type="project" value="GO_Central"/>
</dbReference>
<keyword evidence="3" id="KW-0964">Secreted</keyword>
<evidence type="ECO:0000256" key="2">
    <source>
        <dbReference type="ARBA" id="ARBA00010701"/>
    </source>
</evidence>
<feature type="domain" description="Lipase" evidence="6">
    <location>
        <begin position="97"/>
        <end position="291"/>
    </location>
</feature>
<dbReference type="OMA" id="VECETQD"/>
<proteinExistence type="inferred from homology"/>
<gene>
    <name evidence="7" type="ORF">DAPPUDRAFT_232990</name>
</gene>
<comment type="subcellular location">
    <subcellularLocation>
        <location evidence="1">Secreted</location>
    </subcellularLocation>
</comment>
<dbReference type="PANTHER" id="PTHR11610">
    <property type="entry name" value="LIPASE"/>
    <property type="match status" value="1"/>
</dbReference>
<evidence type="ECO:0000313" key="7">
    <source>
        <dbReference type="EMBL" id="EFX89747.1"/>
    </source>
</evidence>
<sequence length="294" mass="31392">MAPVQSMGAILVLVLAPTLCHVTSMGDSIEGRAAPNVSTVVFELFTRSNPTQPQILELDNLTSLQQSFYEPSLPTKMFAHGLHDTPGAAYSSRDGKQFIDFLVENTETSFSSIHLMGHSLGAHVVGGAGAAVSLGRVPRITGLDPAGPLFTLNDTETRLDTTDGDFVDIIHTNGGTLLHDQQGFLPPIGHIDFYPNGGQFQPGCTANQMESTELTPYQKGQSRGGCDHARVITYFVESINSEIGFRAVECETQDDFDAGLCANNPTVLMGDPTPPSARGVYYLATSDKAPFALG</sequence>
<dbReference type="SUPFAM" id="SSF53474">
    <property type="entry name" value="alpha/beta-Hydrolases"/>
    <property type="match status" value="1"/>
</dbReference>
<comment type="similarity">
    <text evidence="2 4">Belongs to the AB hydrolase superfamily. Lipase family.</text>
</comment>
<keyword evidence="8" id="KW-1185">Reference proteome</keyword>
<keyword evidence="5" id="KW-0732">Signal</keyword>
<dbReference type="HOGENOM" id="CLU_027171_2_0_1"/>
<evidence type="ECO:0000256" key="4">
    <source>
        <dbReference type="RuleBase" id="RU004262"/>
    </source>
</evidence>
<dbReference type="InterPro" id="IPR013818">
    <property type="entry name" value="Lipase"/>
</dbReference>
<dbReference type="eggNOG" id="ENOG502RYX8">
    <property type="taxonomic scope" value="Eukaryota"/>
</dbReference>
<evidence type="ECO:0000256" key="3">
    <source>
        <dbReference type="ARBA" id="ARBA00022525"/>
    </source>
</evidence>
<feature type="chain" id="PRO_5003240528" description="Lipase domain-containing protein" evidence="5">
    <location>
        <begin position="21"/>
        <end position="294"/>
    </location>
</feature>
<dbReference type="CDD" id="cd00707">
    <property type="entry name" value="Pancreat_lipase_like"/>
    <property type="match status" value="1"/>
</dbReference>
<dbReference type="Pfam" id="PF00151">
    <property type="entry name" value="Lipase"/>
    <property type="match status" value="1"/>
</dbReference>
<name>E9FSW4_DAPPU</name>
<dbReference type="PANTHER" id="PTHR11610:SF190">
    <property type="entry name" value="VITELLOGENIN-3-LIKE PROTEIN"/>
    <property type="match status" value="1"/>
</dbReference>
<evidence type="ECO:0000256" key="1">
    <source>
        <dbReference type="ARBA" id="ARBA00004613"/>
    </source>
</evidence>
<evidence type="ECO:0000256" key="5">
    <source>
        <dbReference type="SAM" id="SignalP"/>
    </source>
</evidence>
<dbReference type="InterPro" id="IPR033906">
    <property type="entry name" value="Lipase_N"/>
</dbReference>
<protein>
    <recommendedName>
        <fullName evidence="6">Lipase domain-containing protein</fullName>
    </recommendedName>
</protein>
<dbReference type="InParanoid" id="E9FSW4"/>
<dbReference type="Gene3D" id="3.40.50.1820">
    <property type="entry name" value="alpha/beta hydrolase"/>
    <property type="match status" value="2"/>
</dbReference>
<dbReference type="FunCoup" id="E9FSW4">
    <property type="interactions" value="10"/>
</dbReference>
<dbReference type="GO" id="GO:0005615">
    <property type="term" value="C:extracellular space"/>
    <property type="evidence" value="ECO:0000318"/>
    <property type="project" value="GO_Central"/>
</dbReference>
<dbReference type="InterPro" id="IPR029058">
    <property type="entry name" value="AB_hydrolase_fold"/>
</dbReference>
<evidence type="ECO:0000259" key="6">
    <source>
        <dbReference type="Pfam" id="PF00151"/>
    </source>
</evidence>
<reference evidence="7 8" key="1">
    <citation type="journal article" date="2011" name="Science">
        <title>The ecoresponsive genome of Daphnia pulex.</title>
        <authorList>
            <person name="Colbourne J.K."/>
            <person name="Pfrender M.E."/>
            <person name="Gilbert D."/>
            <person name="Thomas W.K."/>
            <person name="Tucker A."/>
            <person name="Oakley T.H."/>
            <person name="Tokishita S."/>
            <person name="Aerts A."/>
            <person name="Arnold G.J."/>
            <person name="Basu M.K."/>
            <person name="Bauer D.J."/>
            <person name="Caceres C.E."/>
            <person name="Carmel L."/>
            <person name="Casola C."/>
            <person name="Choi J.H."/>
            <person name="Detter J.C."/>
            <person name="Dong Q."/>
            <person name="Dusheyko S."/>
            <person name="Eads B.D."/>
            <person name="Frohlich T."/>
            <person name="Geiler-Samerotte K.A."/>
            <person name="Gerlach D."/>
            <person name="Hatcher P."/>
            <person name="Jogdeo S."/>
            <person name="Krijgsveld J."/>
            <person name="Kriventseva E.V."/>
            <person name="Kultz D."/>
            <person name="Laforsch C."/>
            <person name="Lindquist E."/>
            <person name="Lopez J."/>
            <person name="Manak J.R."/>
            <person name="Muller J."/>
            <person name="Pangilinan J."/>
            <person name="Patwardhan R.P."/>
            <person name="Pitluck S."/>
            <person name="Pritham E.J."/>
            <person name="Rechtsteiner A."/>
            <person name="Rho M."/>
            <person name="Rogozin I.B."/>
            <person name="Sakarya O."/>
            <person name="Salamov A."/>
            <person name="Schaack S."/>
            <person name="Shapiro H."/>
            <person name="Shiga Y."/>
            <person name="Skalitzky C."/>
            <person name="Smith Z."/>
            <person name="Souvorov A."/>
            <person name="Sung W."/>
            <person name="Tang Z."/>
            <person name="Tsuchiya D."/>
            <person name="Tu H."/>
            <person name="Vos H."/>
            <person name="Wang M."/>
            <person name="Wolf Y.I."/>
            <person name="Yamagata H."/>
            <person name="Yamada T."/>
            <person name="Ye Y."/>
            <person name="Shaw J.R."/>
            <person name="Andrews J."/>
            <person name="Crease T.J."/>
            <person name="Tang H."/>
            <person name="Lucas S.M."/>
            <person name="Robertson H.M."/>
            <person name="Bork P."/>
            <person name="Koonin E.V."/>
            <person name="Zdobnov E.M."/>
            <person name="Grigoriev I.V."/>
            <person name="Lynch M."/>
            <person name="Boore J.L."/>
        </authorList>
    </citation>
    <scope>NUCLEOTIDE SEQUENCE [LARGE SCALE GENOMIC DNA]</scope>
</reference>
<dbReference type="OrthoDB" id="199913at2759"/>
<dbReference type="AlphaFoldDB" id="E9FSW4"/>
<dbReference type="KEGG" id="dpx:DAPPUDRAFT_232990"/>
<feature type="signal peptide" evidence="5">
    <location>
        <begin position="1"/>
        <end position="20"/>
    </location>
</feature>
<dbReference type="EMBL" id="GL732524">
    <property type="protein sequence ID" value="EFX89747.1"/>
    <property type="molecule type" value="Genomic_DNA"/>
</dbReference>
<dbReference type="GO" id="GO:0016042">
    <property type="term" value="P:lipid catabolic process"/>
    <property type="evidence" value="ECO:0000318"/>
    <property type="project" value="GO_Central"/>
</dbReference>
<organism evidence="7 8">
    <name type="scientific">Daphnia pulex</name>
    <name type="common">Water flea</name>
    <dbReference type="NCBI Taxonomy" id="6669"/>
    <lineage>
        <taxon>Eukaryota</taxon>
        <taxon>Metazoa</taxon>
        <taxon>Ecdysozoa</taxon>
        <taxon>Arthropoda</taxon>
        <taxon>Crustacea</taxon>
        <taxon>Branchiopoda</taxon>
        <taxon>Diplostraca</taxon>
        <taxon>Cladocera</taxon>
        <taxon>Anomopoda</taxon>
        <taxon>Daphniidae</taxon>
        <taxon>Daphnia</taxon>
    </lineage>
</organism>
<evidence type="ECO:0000313" key="8">
    <source>
        <dbReference type="Proteomes" id="UP000000305"/>
    </source>
</evidence>
<accession>E9FSW4</accession>
<dbReference type="Proteomes" id="UP000000305">
    <property type="component" value="Unassembled WGS sequence"/>
</dbReference>
<dbReference type="InterPro" id="IPR000734">
    <property type="entry name" value="TAG_lipase"/>
</dbReference>